<proteinExistence type="predicted"/>
<name>A0A1Z5K7B9_FISSO</name>
<feature type="signal peptide" evidence="2">
    <location>
        <begin position="1"/>
        <end position="19"/>
    </location>
</feature>
<gene>
    <name evidence="3" type="ORF">FisN_6Hu322</name>
</gene>
<dbReference type="Proteomes" id="UP000198406">
    <property type="component" value="Unassembled WGS sequence"/>
</dbReference>
<sequence length="536" mass="57096">MMLFSLTVVFLFFAVPAGAQTCRDLGRGLVDQGCTEDFPICVQRNGGVVANGSTGRRCALCINSQFPTNAGQVAPDEGCDKQYPVCVGTRQLAANVEGTACAVCFNSISSTQSPNNIDDGCPPQAPICVNDVGASPAIWKPGTNCVAQCVDTSVTGADRGCPRRFPYCVLEDGSDPSIGVPGIKCSICSPATCDDNDPTTQDFCDPESGCYHIYVPVPTFFPTSAPTRSPTSAPTRSPTSAPTRSPTNAPTHSPTSAPTKAPTATPATSAPVVIEPTTAAPIPFREPTISPSEAPIEPATLPPSEAPIEPDQCEGSNICSAEHELLTAFLSDENFQFECNLCGDQLTLLSRCDGCSDEADLCVDRTLSFFITDFKNGTYEMTKTQGTASASGEDSASNYAVWESFLSFTFDTSWFDDIPGNSEVVVQLQGNKFSLDGVACDSFIFDAESCITVDCRNINSEFYWDCNDSLEILDVTNYFLHGFFAGVRYCPNEVVAPAMETMMAAAVRSPNLLPESIGTSDTVLFPELSLFPFKSI</sequence>
<comment type="caution">
    <text evidence="3">The sequence shown here is derived from an EMBL/GenBank/DDBJ whole genome shotgun (WGS) entry which is preliminary data.</text>
</comment>
<accession>A0A1Z5K7B9</accession>
<reference evidence="3 4" key="1">
    <citation type="journal article" date="2015" name="Plant Cell">
        <title>Oil accumulation by the oleaginous diatom Fistulifera solaris as revealed by the genome and transcriptome.</title>
        <authorList>
            <person name="Tanaka T."/>
            <person name="Maeda Y."/>
            <person name="Veluchamy A."/>
            <person name="Tanaka M."/>
            <person name="Abida H."/>
            <person name="Marechal E."/>
            <person name="Bowler C."/>
            <person name="Muto M."/>
            <person name="Sunaga Y."/>
            <person name="Tanaka M."/>
            <person name="Yoshino T."/>
            <person name="Taniguchi T."/>
            <person name="Fukuda Y."/>
            <person name="Nemoto M."/>
            <person name="Matsumoto M."/>
            <person name="Wong P.S."/>
            <person name="Aburatani S."/>
            <person name="Fujibuchi W."/>
        </authorList>
    </citation>
    <scope>NUCLEOTIDE SEQUENCE [LARGE SCALE GENOMIC DNA]</scope>
    <source>
        <strain evidence="3 4">JPCC DA0580</strain>
    </source>
</reference>
<protein>
    <submittedName>
        <fullName evidence="3">Uncharacterized protein</fullName>
    </submittedName>
</protein>
<evidence type="ECO:0000313" key="3">
    <source>
        <dbReference type="EMBL" id="GAX22075.1"/>
    </source>
</evidence>
<feature type="compositionally biased region" description="Low complexity" evidence="1">
    <location>
        <begin position="223"/>
        <end position="271"/>
    </location>
</feature>
<keyword evidence="2" id="KW-0732">Signal</keyword>
<evidence type="ECO:0000256" key="2">
    <source>
        <dbReference type="SAM" id="SignalP"/>
    </source>
</evidence>
<organism evidence="3 4">
    <name type="scientific">Fistulifera solaris</name>
    <name type="common">Oleaginous diatom</name>
    <dbReference type="NCBI Taxonomy" id="1519565"/>
    <lineage>
        <taxon>Eukaryota</taxon>
        <taxon>Sar</taxon>
        <taxon>Stramenopiles</taxon>
        <taxon>Ochrophyta</taxon>
        <taxon>Bacillariophyta</taxon>
        <taxon>Bacillariophyceae</taxon>
        <taxon>Bacillariophycidae</taxon>
        <taxon>Naviculales</taxon>
        <taxon>Naviculaceae</taxon>
        <taxon>Fistulifera</taxon>
    </lineage>
</organism>
<dbReference type="EMBL" id="BDSP01000177">
    <property type="protein sequence ID" value="GAX22075.1"/>
    <property type="molecule type" value="Genomic_DNA"/>
</dbReference>
<dbReference type="InParanoid" id="A0A1Z5K7B9"/>
<keyword evidence="4" id="KW-1185">Reference proteome</keyword>
<feature type="region of interest" description="Disordered" evidence="1">
    <location>
        <begin position="223"/>
        <end position="273"/>
    </location>
</feature>
<dbReference type="AlphaFoldDB" id="A0A1Z5K7B9"/>
<evidence type="ECO:0000313" key="4">
    <source>
        <dbReference type="Proteomes" id="UP000198406"/>
    </source>
</evidence>
<evidence type="ECO:0000256" key="1">
    <source>
        <dbReference type="SAM" id="MobiDB-lite"/>
    </source>
</evidence>
<feature type="chain" id="PRO_5012057537" evidence="2">
    <location>
        <begin position="20"/>
        <end position="536"/>
    </location>
</feature>